<dbReference type="Proteomes" id="UP000736787">
    <property type="component" value="Unassembled WGS sequence"/>
</dbReference>
<protein>
    <submittedName>
        <fullName evidence="1">Uncharacterized protein</fullName>
    </submittedName>
</protein>
<proteinExistence type="predicted"/>
<reference evidence="1" key="1">
    <citation type="submission" date="2018-10" db="EMBL/GenBank/DDBJ databases">
        <title>Effector identification in a new, highly contiguous assembly of the strawberry crown rot pathogen Phytophthora cactorum.</title>
        <authorList>
            <person name="Armitage A.D."/>
            <person name="Nellist C.F."/>
            <person name="Bates H."/>
            <person name="Vickerstaff R.J."/>
            <person name="Harrison R.J."/>
        </authorList>
    </citation>
    <scope>NUCLEOTIDE SEQUENCE</scope>
    <source>
        <strain evidence="1">4040</strain>
        <strain evidence="2">P415</strain>
        <strain evidence="3">P421</strain>
    </source>
</reference>
<dbReference type="EMBL" id="RCMK01000204">
    <property type="protein sequence ID" value="KAG2944251.1"/>
    <property type="molecule type" value="Genomic_DNA"/>
</dbReference>
<evidence type="ECO:0000313" key="2">
    <source>
        <dbReference type="EMBL" id="KAG2977158.1"/>
    </source>
</evidence>
<evidence type="ECO:0000313" key="1">
    <source>
        <dbReference type="EMBL" id="KAG2944251.1"/>
    </source>
</evidence>
<gene>
    <name evidence="1" type="ORF">PC117_g9101</name>
    <name evidence="2" type="ORF">PC118_g13050</name>
    <name evidence="3" type="ORF">PC129_g11268</name>
</gene>
<name>A0A8T1DY03_9STRA</name>
<dbReference type="EMBL" id="RCMV01000392">
    <property type="protein sequence ID" value="KAG3217906.1"/>
    <property type="molecule type" value="Genomic_DNA"/>
</dbReference>
<dbReference type="AlphaFoldDB" id="A0A8T1DY03"/>
<dbReference type="Proteomes" id="UP000697107">
    <property type="component" value="Unassembled WGS sequence"/>
</dbReference>
<evidence type="ECO:0000313" key="3">
    <source>
        <dbReference type="EMBL" id="KAG3217906.1"/>
    </source>
</evidence>
<accession>A0A8T1DY03</accession>
<organism evidence="1 4">
    <name type="scientific">Phytophthora cactorum</name>
    <dbReference type="NCBI Taxonomy" id="29920"/>
    <lineage>
        <taxon>Eukaryota</taxon>
        <taxon>Sar</taxon>
        <taxon>Stramenopiles</taxon>
        <taxon>Oomycota</taxon>
        <taxon>Peronosporomycetes</taxon>
        <taxon>Peronosporales</taxon>
        <taxon>Peronosporaceae</taxon>
        <taxon>Phytophthora</taxon>
    </lineage>
</organism>
<sequence>MISASAFRQWWRNCDEILAGQGNRRRLEGAGRRRVLGEAEDTLVNLIYDCRLLKEKETREWVAQQASQRFHDNRTRYKQ</sequence>
<dbReference type="EMBL" id="RCML01000435">
    <property type="protein sequence ID" value="KAG2977158.1"/>
    <property type="molecule type" value="Genomic_DNA"/>
</dbReference>
<evidence type="ECO:0000313" key="4">
    <source>
        <dbReference type="Proteomes" id="UP000736787"/>
    </source>
</evidence>
<comment type="caution">
    <text evidence="1">The sequence shown here is derived from an EMBL/GenBank/DDBJ whole genome shotgun (WGS) entry which is preliminary data.</text>
</comment>
<dbReference type="Proteomes" id="UP000760860">
    <property type="component" value="Unassembled WGS sequence"/>
</dbReference>